<comment type="caution">
    <text evidence="2">The sequence shown here is derived from an EMBL/GenBank/DDBJ whole genome shotgun (WGS) entry which is preliminary data.</text>
</comment>
<dbReference type="EMBL" id="MJEH01000033">
    <property type="protein sequence ID" value="OEH92219.1"/>
    <property type="molecule type" value="Genomic_DNA"/>
</dbReference>
<dbReference type="InterPro" id="IPR001036">
    <property type="entry name" value="Acrflvin-R"/>
</dbReference>
<dbReference type="GO" id="GO:0042910">
    <property type="term" value="F:xenobiotic transmembrane transporter activity"/>
    <property type="evidence" value="ECO:0007669"/>
    <property type="project" value="TreeGrafter"/>
</dbReference>
<dbReference type="Gene3D" id="3.30.2090.10">
    <property type="entry name" value="Multidrug efflux transporter AcrB TolC docking domain, DN and DC subdomains"/>
    <property type="match status" value="2"/>
</dbReference>
<dbReference type="Proteomes" id="UP000095209">
    <property type="component" value="Unassembled WGS sequence"/>
</dbReference>
<dbReference type="Pfam" id="PF00873">
    <property type="entry name" value="ACR_tran"/>
    <property type="match status" value="1"/>
</dbReference>
<keyword evidence="1" id="KW-1133">Transmembrane helix</keyword>
<evidence type="ECO:0008006" key="4">
    <source>
        <dbReference type="Google" id="ProtNLM"/>
    </source>
</evidence>
<accession>A0A1E5LDW1</accession>
<keyword evidence="3" id="KW-1185">Reference proteome</keyword>
<dbReference type="PRINTS" id="PR00702">
    <property type="entry name" value="ACRIFLAVINRP"/>
</dbReference>
<dbReference type="Gene3D" id="3.30.70.1430">
    <property type="entry name" value="Multidrug efflux transporter AcrB pore domain"/>
    <property type="match status" value="2"/>
</dbReference>
<evidence type="ECO:0000313" key="2">
    <source>
        <dbReference type="EMBL" id="OEH92219.1"/>
    </source>
</evidence>
<keyword evidence="1" id="KW-0812">Transmembrane</keyword>
<dbReference type="Gene3D" id="1.20.1640.10">
    <property type="entry name" value="Multidrug efflux transporter AcrB transmembrane domain"/>
    <property type="match status" value="2"/>
</dbReference>
<keyword evidence="1" id="KW-0472">Membrane</keyword>
<feature type="transmembrane region" description="Helical" evidence="1">
    <location>
        <begin position="867"/>
        <end position="887"/>
    </location>
</feature>
<dbReference type="Gene3D" id="3.30.70.1320">
    <property type="entry name" value="Multidrug efflux transporter AcrB pore domain like"/>
    <property type="match status" value="1"/>
</dbReference>
<feature type="transmembrane region" description="Helical" evidence="1">
    <location>
        <begin position="356"/>
        <end position="377"/>
    </location>
</feature>
<dbReference type="STRING" id="1305675.BFG57_02820"/>
<dbReference type="SUPFAM" id="SSF82714">
    <property type="entry name" value="Multidrug efflux transporter AcrB TolC docking domain, DN and DC subdomains"/>
    <property type="match status" value="2"/>
</dbReference>
<feature type="transmembrane region" description="Helical" evidence="1">
    <location>
        <begin position="427"/>
        <end position="447"/>
    </location>
</feature>
<feature type="transmembrane region" description="Helical" evidence="1">
    <location>
        <begin position="841"/>
        <end position="860"/>
    </location>
</feature>
<evidence type="ECO:0000256" key="1">
    <source>
        <dbReference type="SAM" id="Phobius"/>
    </source>
</evidence>
<feature type="transmembrane region" description="Helical" evidence="1">
    <location>
        <begin position="521"/>
        <end position="538"/>
    </location>
</feature>
<name>A0A1E5LDW1_9BACI</name>
<feature type="transmembrane region" description="Helical" evidence="1">
    <location>
        <begin position="330"/>
        <end position="349"/>
    </location>
</feature>
<organism evidence="2 3">
    <name type="scientific">Bacillus solimangrovi</name>
    <dbReference type="NCBI Taxonomy" id="1305675"/>
    <lineage>
        <taxon>Bacteria</taxon>
        <taxon>Bacillati</taxon>
        <taxon>Bacillota</taxon>
        <taxon>Bacilli</taxon>
        <taxon>Bacillales</taxon>
        <taxon>Bacillaceae</taxon>
        <taxon>Bacillus</taxon>
    </lineage>
</organism>
<dbReference type="GO" id="GO:0005886">
    <property type="term" value="C:plasma membrane"/>
    <property type="evidence" value="ECO:0007669"/>
    <property type="project" value="TreeGrafter"/>
</dbReference>
<gene>
    <name evidence="2" type="ORF">BFG57_02820</name>
</gene>
<dbReference type="RefSeq" id="WP_069717760.1">
    <property type="nucleotide sequence ID" value="NZ_MJEH01000033.1"/>
</dbReference>
<reference evidence="2 3" key="1">
    <citation type="submission" date="2016-08" db="EMBL/GenBank/DDBJ databases">
        <title>Genome of Bacillus solimangrovi GH2-4.</title>
        <authorList>
            <person name="Lim S."/>
            <person name="Kim B.-C."/>
        </authorList>
    </citation>
    <scope>NUCLEOTIDE SEQUENCE [LARGE SCALE GENOMIC DNA]</scope>
    <source>
        <strain evidence="2 3">GH2-4</strain>
    </source>
</reference>
<feature type="transmembrane region" description="Helical" evidence="1">
    <location>
        <begin position="939"/>
        <end position="958"/>
    </location>
</feature>
<sequence length="1024" mass="114145">MISFAVKRSVAFVMLLISLIAGGVYSIQTMNVELLPEFKQPVVYISTNFSNASAEEVDELITQPLEQLFIDDKDVKEITSYSDKGYSRIELTVKSDIDYEGKVQEIRELVAKNESSFPEDAGTPNVRDGNFDSSEAPVFTFSILGLDEYNDQKTLLADVEKQLEQIDGVGQVSVEGTNAKQVSIELDPLQLAKYRLASSDIVSALEQTSTQSIGQVSKSGESVQVVLPEKKLSLKDIQDVLIPIASGEYIKMSDVATVDILNEQAYRIYKINGKRAIGIYIMKDLEANTVTVTDEIQATIDQITQTLPDGIEVHIGQNSGEFIKLSINQVLRNLMIGGILAVAVLWLFFRSIRSMFIIMLSIPLSIITVFILLRFAGQTLNTISLSGLALGVGMMVDSSIVILENIVKNIQRKIPIYEAVRNGSSELRSAVVASTLTTVIVFVPLFMTDDVTIASILFPFAFAVIFTLLTALVAALTIVPMLSFKWLENDSKIHEQRDKRWLRYVTFFYKKVLRFGLRRRWIIVTGTILLVGVSIYSLKFVGFEAMPDEDSGEIYIYVSYEEEKELDESVAFSESYDKIIASYDDMIETKQSTVYGNGFNYVLSLKGQDERELTTEEISDEILNQFEPVAGVSFYVNGQSLGASKRDMQMRVTLTGEEYDTLSALAEQTVFALEQIPDITYIEAPSMNGEPQLQLVVNKQLAAKYGLTEAQISSQLREAFSNGAEITFRDGDSWYYVKVTYPEKKSNSIEYWQSFMVRSGSGDYIPLSAIASFENGRGPISITRKDWKQEITITAGVDDAEKFGQANAAFNEALAQMPFPPGYEYKFFDRFAEDNEMKRKLTIALLVAAFLVYAVMAIQFNSYSQPFIIMCSLPPTVIGVVFGLLITGKTLSVPAFIGIIVLAGIVVNNAIVLVDYINQQRNSILTRKTILLQAGEQRLRPILMTTLTTVLGMVPMAIGIGDGSMIQQPIGIVTIFGLTVSMIFTLVFVPVVYSIFDDVIQFFKRMFKRKKKYIEPVSQSHIEG</sequence>
<protein>
    <recommendedName>
        <fullName evidence="4">Acriflavin resistance protein</fullName>
    </recommendedName>
</protein>
<feature type="transmembrane region" description="Helical" evidence="1">
    <location>
        <begin position="970"/>
        <end position="996"/>
    </location>
</feature>
<dbReference type="SUPFAM" id="SSF82693">
    <property type="entry name" value="Multidrug efflux transporter AcrB pore domain, PN1, PN2, PC1 and PC2 subdomains"/>
    <property type="match status" value="1"/>
</dbReference>
<dbReference type="InterPro" id="IPR027463">
    <property type="entry name" value="AcrB_DN_DC_subdom"/>
</dbReference>
<proteinExistence type="predicted"/>
<dbReference type="SUPFAM" id="SSF82866">
    <property type="entry name" value="Multidrug efflux transporter AcrB transmembrane domain"/>
    <property type="match status" value="2"/>
</dbReference>
<dbReference type="PANTHER" id="PTHR32063:SF0">
    <property type="entry name" value="SWARMING MOTILITY PROTEIN SWRC"/>
    <property type="match status" value="1"/>
</dbReference>
<feature type="transmembrane region" description="Helical" evidence="1">
    <location>
        <begin position="893"/>
        <end position="918"/>
    </location>
</feature>
<feature type="transmembrane region" description="Helical" evidence="1">
    <location>
        <begin position="453"/>
        <end position="479"/>
    </location>
</feature>
<evidence type="ECO:0000313" key="3">
    <source>
        <dbReference type="Proteomes" id="UP000095209"/>
    </source>
</evidence>
<dbReference type="OrthoDB" id="9757876at2"/>
<feature type="transmembrane region" description="Helical" evidence="1">
    <location>
        <begin position="383"/>
        <end position="407"/>
    </location>
</feature>
<dbReference type="AlphaFoldDB" id="A0A1E5LDW1"/>
<dbReference type="PANTHER" id="PTHR32063">
    <property type="match status" value="1"/>
</dbReference>
<dbReference type="Gene3D" id="3.30.70.1440">
    <property type="entry name" value="Multidrug efflux transporter AcrB pore domain"/>
    <property type="match status" value="1"/>
</dbReference>